<keyword evidence="1" id="KW-0472">Membrane</keyword>
<dbReference type="PATRIC" id="fig|1441095.3.peg.2216"/>
<name>A0A0M3R9R9_9BACI</name>
<evidence type="ECO:0000313" key="3">
    <source>
        <dbReference type="Proteomes" id="UP000067625"/>
    </source>
</evidence>
<feature type="transmembrane region" description="Helical" evidence="1">
    <location>
        <begin position="132"/>
        <end position="151"/>
    </location>
</feature>
<evidence type="ECO:0000313" key="2">
    <source>
        <dbReference type="EMBL" id="ALC81912.1"/>
    </source>
</evidence>
<organism evidence="2 3">
    <name type="scientific">Bacillus gobiensis</name>
    <dbReference type="NCBI Taxonomy" id="1441095"/>
    <lineage>
        <taxon>Bacteria</taxon>
        <taxon>Bacillati</taxon>
        <taxon>Bacillota</taxon>
        <taxon>Bacilli</taxon>
        <taxon>Bacillales</taxon>
        <taxon>Bacillaceae</taxon>
        <taxon>Bacillus</taxon>
    </lineage>
</organism>
<dbReference type="Proteomes" id="UP000067625">
    <property type="component" value="Chromosome"/>
</dbReference>
<accession>A0A0M3R9R9</accession>
<reference evidence="3" key="1">
    <citation type="submission" date="2015-08" db="EMBL/GenBank/DDBJ databases">
        <title>Genome sequencing project for genomic taxonomy and phylogenomics of Bacillus-like bacteria.</title>
        <authorList>
            <person name="Liu B."/>
            <person name="Wang J."/>
            <person name="Zhu Y."/>
            <person name="Liu G."/>
            <person name="Chen Q."/>
            <person name="Chen Z."/>
            <person name="Lan J."/>
            <person name="Che J."/>
            <person name="Ge C."/>
            <person name="Shi H."/>
            <person name="Pan Z."/>
            <person name="Liu X."/>
        </authorList>
    </citation>
    <scope>NUCLEOTIDE SEQUENCE [LARGE SCALE GENOMIC DNA]</scope>
    <source>
        <strain evidence="3">FJAT-4402</strain>
    </source>
</reference>
<keyword evidence="1" id="KW-0812">Transmembrane</keyword>
<dbReference type="OrthoDB" id="2865290at2"/>
<dbReference type="EMBL" id="CP012600">
    <property type="protein sequence ID" value="ALC81912.1"/>
    <property type="molecule type" value="Genomic_DNA"/>
</dbReference>
<keyword evidence="3" id="KW-1185">Reference proteome</keyword>
<feature type="transmembrane region" description="Helical" evidence="1">
    <location>
        <begin position="10"/>
        <end position="27"/>
    </location>
</feature>
<gene>
    <name evidence="2" type="ORF">AM592_10065</name>
</gene>
<sequence length="165" mass="19212">MEIFKVEGEWYVWILGVALLLIVLFMPKKNLTWTGIFVTLGVAGDITWLADTVAAVPIDLFDIAKKNTTELSDTFLLTFVPASIATIYVNFYIPQKKWVFTVFFTFLSFLLESGLVQVGYMKNIYWETWYGIPIYFVLFGFFFPWLLRILSKKLVKLDFSKEQNN</sequence>
<dbReference type="STRING" id="1441095.AM592_10065"/>
<evidence type="ECO:0000256" key="1">
    <source>
        <dbReference type="SAM" id="Phobius"/>
    </source>
</evidence>
<proteinExistence type="predicted"/>
<dbReference type="AlphaFoldDB" id="A0A0M3R9R9"/>
<reference evidence="2 3" key="2">
    <citation type="journal article" date="2016" name="Int. J. Syst. Evol. Microbiol.">
        <title>Bacillus gobiensis sp. nov., isolated from a soil sample.</title>
        <authorList>
            <person name="Liu B."/>
            <person name="Liu G.H."/>
            <person name="Cetin S."/>
            <person name="Schumann P."/>
            <person name="Pan Z.Z."/>
            <person name="Chen Q.Q."/>
        </authorList>
    </citation>
    <scope>NUCLEOTIDE SEQUENCE [LARGE SCALE GENOMIC DNA]</scope>
    <source>
        <strain evidence="2 3">FJAT-4402</strain>
    </source>
</reference>
<dbReference type="RefSeq" id="WP_053603686.1">
    <property type="nucleotide sequence ID" value="NZ_CP012600.1"/>
</dbReference>
<feature type="transmembrane region" description="Helical" evidence="1">
    <location>
        <begin position="100"/>
        <end position="120"/>
    </location>
</feature>
<keyword evidence="1" id="KW-1133">Transmembrane helix</keyword>
<protein>
    <submittedName>
        <fullName evidence="2">Uncharacterized protein</fullName>
    </submittedName>
</protein>
<feature type="transmembrane region" description="Helical" evidence="1">
    <location>
        <begin position="75"/>
        <end position="93"/>
    </location>
</feature>